<feature type="binding site" description="in other chain" evidence="14">
    <location>
        <begin position="761"/>
        <end position="763"/>
    </location>
    <ligand>
        <name>beta-D-fructose 2,6-bisphosphate</name>
        <dbReference type="ChEBI" id="CHEBI:58579"/>
        <note>allosteric activator; ligand shared between dimeric partners</note>
    </ligand>
</feature>
<dbReference type="Gene3D" id="3.10.180.10">
    <property type="entry name" value="2,3-Dihydroxybiphenyl 1,2-Dioxygenase, domain 1"/>
    <property type="match status" value="1"/>
</dbReference>
<evidence type="ECO:0000256" key="5">
    <source>
        <dbReference type="ARBA" id="ARBA00022533"/>
    </source>
</evidence>
<evidence type="ECO:0000256" key="6">
    <source>
        <dbReference type="ARBA" id="ARBA00022679"/>
    </source>
</evidence>
<reference evidence="17 18" key="1">
    <citation type="submission" date="2017-04" db="EMBL/GenBank/DDBJ databases">
        <title>Genome sequencing of [Candida] sorbophila.</title>
        <authorList>
            <person name="Ahn J.O."/>
        </authorList>
    </citation>
    <scope>NUCLEOTIDE SEQUENCE [LARGE SCALE GENOMIC DNA]</scope>
    <source>
        <strain evidence="17 18">DS02</strain>
    </source>
</reference>
<feature type="binding site" description="in other chain" evidence="14">
    <location>
        <position position="659"/>
    </location>
    <ligand>
        <name>beta-D-fructose 2,6-bisphosphate</name>
        <dbReference type="ChEBI" id="CHEBI:58579"/>
        <note>allosteric activator; ligand shared between dimeric partners</note>
    </ligand>
</feature>
<feature type="active site" description="Proton acceptor" evidence="14">
    <location>
        <position position="349"/>
    </location>
</feature>
<dbReference type="UniPathway" id="UPA00109">
    <property type="reaction ID" value="UER00182"/>
</dbReference>
<feature type="binding site" description="in other chain" evidence="14">
    <location>
        <position position="821"/>
    </location>
    <ligand>
        <name>beta-D-fructose 2,6-bisphosphate</name>
        <dbReference type="ChEBI" id="CHEBI:58579"/>
        <note>allosteric activator; ligand shared between dimeric partners</note>
    </ligand>
</feature>
<dbReference type="FunFam" id="3.40.50.460:FF:000008">
    <property type="entry name" value="ATP-dependent 6-phosphofructokinase"/>
    <property type="match status" value="1"/>
</dbReference>
<feature type="binding site" evidence="14">
    <location>
        <position position="384"/>
    </location>
    <ligand>
        <name>substrate</name>
        <note>ligand shared between dimeric partners</note>
    </ligand>
</feature>
<dbReference type="Proteomes" id="UP000238350">
    <property type="component" value="Unassembled WGS sequence"/>
</dbReference>
<dbReference type="EC" id="2.7.1.11" evidence="14"/>
<accession>A0A2T0FGN6</accession>
<dbReference type="GO" id="GO:0046872">
    <property type="term" value="F:metal ion binding"/>
    <property type="evidence" value="ECO:0007669"/>
    <property type="project" value="UniProtKB-KW"/>
</dbReference>
<dbReference type="PIRSF" id="PIRSF000533">
    <property type="entry name" value="ATP_PFK_euk"/>
    <property type="match status" value="1"/>
</dbReference>
<keyword evidence="5 14" id="KW-0021">Allosteric enzyme</keyword>
<keyword evidence="7 14" id="KW-0479">Metal-binding</keyword>
<dbReference type="HAMAP" id="MF_03184">
    <property type="entry name" value="Phosphofructokinase_I_E"/>
    <property type="match status" value="1"/>
</dbReference>
<comment type="subunit">
    <text evidence="14">Homotetramer.</text>
</comment>
<evidence type="ECO:0000313" key="18">
    <source>
        <dbReference type="Proteomes" id="UP000238350"/>
    </source>
</evidence>
<evidence type="ECO:0000256" key="8">
    <source>
        <dbReference type="ARBA" id="ARBA00022741"/>
    </source>
</evidence>
<evidence type="ECO:0000256" key="14">
    <source>
        <dbReference type="HAMAP-Rule" id="MF_03184"/>
    </source>
</evidence>
<dbReference type="PANTHER" id="PTHR13697">
    <property type="entry name" value="PHOSPHOFRUCTOKINASE"/>
    <property type="match status" value="1"/>
</dbReference>
<dbReference type="Pfam" id="PF00365">
    <property type="entry name" value="PFK"/>
    <property type="match status" value="2"/>
</dbReference>
<evidence type="ECO:0000256" key="10">
    <source>
        <dbReference type="ARBA" id="ARBA00022840"/>
    </source>
</evidence>
<keyword evidence="9 14" id="KW-0418">Kinase</keyword>
<feature type="region of interest" description="C-terminal regulatory PFK domain 2" evidence="14">
    <location>
        <begin position="589"/>
        <end position="966"/>
    </location>
</feature>
<dbReference type="Gene3D" id="3.40.50.450">
    <property type="match status" value="2"/>
</dbReference>
<dbReference type="PANTHER" id="PTHR13697:SF4">
    <property type="entry name" value="ATP-DEPENDENT 6-PHOSPHOFRUCTOKINASE"/>
    <property type="match status" value="1"/>
</dbReference>
<dbReference type="AlphaFoldDB" id="A0A2T0FGN6"/>
<comment type="similarity">
    <text evidence="15">Belongs to the phosphofructokinase type A (PFKA) family. ATP-dependent PFK group I subfamily. Eukaryotic two domain clade "E" sub-subfamily.</text>
</comment>
<dbReference type="FunFam" id="3.40.50.460:FF:000007">
    <property type="entry name" value="ATP-dependent 6-phosphofructokinase"/>
    <property type="match status" value="1"/>
</dbReference>
<dbReference type="PRINTS" id="PR00476">
    <property type="entry name" value="PHFRCTKINASE"/>
</dbReference>
<evidence type="ECO:0000313" key="17">
    <source>
        <dbReference type="EMBL" id="PRT54163.1"/>
    </source>
</evidence>
<comment type="caution">
    <text evidence="17">The sequence shown here is derived from an EMBL/GenBank/DDBJ whole genome shotgun (WGS) entry which is preliminary data.</text>
</comment>
<feature type="binding site" evidence="14">
    <location>
        <position position="208"/>
    </location>
    <ligand>
        <name>ATP</name>
        <dbReference type="ChEBI" id="CHEBI:30616"/>
    </ligand>
</feature>
<dbReference type="GO" id="GO:0048029">
    <property type="term" value="F:monosaccharide binding"/>
    <property type="evidence" value="ECO:0007669"/>
    <property type="project" value="TreeGrafter"/>
</dbReference>
<evidence type="ECO:0000256" key="4">
    <source>
        <dbReference type="ARBA" id="ARBA00022490"/>
    </source>
</evidence>
<dbReference type="GO" id="GO:0055082">
    <property type="term" value="P:intracellular chemical homeostasis"/>
    <property type="evidence" value="ECO:0007669"/>
    <property type="project" value="UniProtKB-ARBA"/>
</dbReference>
<comment type="pathway">
    <text evidence="3 14 15">Carbohydrate degradation; glycolysis; D-glyceraldehyde 3-phosphate and glycerone phosphate from D-glucose: step 3/4.</text>
</comment>
<dbReference type="GO" id="GO:0070095">
    <property type="term" value="F:fructose-6-phosphate binding"/>
    <property type="evidence" value="ECO:0007669"/>
    <property type="project" value="TreeGrafter"/>
</dbReference>
<dbReference type="GO" id="GO:0061621">
    <property type="term" value="P:canonical glycolysis"/>
    <property type="evidence" value="ECO:0007669"/>
    <property type="project" value="TreeGrafter"/>
</dbReference>
<dbReference type="EMBL" id="NDIQ01000001">
    <property type="protein sequence ID" value="PRT54163.1"/>
    <property type="molecule type" value="Genomic_DNA"/>
</dbReference>
<protein>
    <recommendedName>
        <fullName evidence="14">ATP-dependent 6-phosphofructokinase</fullName>
        <shortName evidence="14">ATP-PFK</shortName>
        <shortName evidence="14">Phosphofructokinase</shortName>
        <ecNumber evidence="14">2.7.1.11</ecNumber>
    </recommendedName>
    <alternativeName>
        <fullName evidence="14">Phosphohexokinase</fullName>
    </alternativeName>
</protein>
<dbReference type="GO" id="GO:0005524">
    <property type="term" value="F:ATP binding"/>
    <property type="evidence" value="ECO:0007669"/>
    <property type="project" value="UniProtKB-KW"/>
</dbReference>
<dbReference type="InterPro" id="IPR000023">
    <property type="entry name" value="Phosphofructokinase_dom"/>
</dbReference>
<feature type="binding site" description="in other chain" evidence="14">
    <location>
        <begin position="347"/>
        <end position="349"/>
    </location>
    <ligand>
        <name>substrate</name>
        <note>ligand shared between dimeric partners</note>
    </ligand>
</feature>
<feature type="binding site" evidence="14">
    <location>
        <position position="475"/>
    </location>
    <ligand>
        <name>substrate</name>
        <note>ligand shared between dimeric partners</note>
    </ligand>
</feature>
<feature type="binding site" evidence="14">
    <location>
        <begin position="271"/>
        <end position="272"/>
    </location>
    <ligand>
        <name>ATP</name>
        <dbReference type="ChEBI" id="CHEBI:30616"/>
    </ligand>
</feature>
<evidence type="ECO:0000256" key="2">
    <source>
        <dbReference type="ARBA" id="ARBA00004496"/>
    </source>
</evidence>
<feature type="binding site" evidence="14">
    <location>
        <position position="754"/>
    </location>
    <ligand>
        <name>beta-D-fructose 2,6-bisphosphate</name>
        <dbReference type="ChEBI" id="CHEBI:58579"/>
        <note>allosteric activator; ligand shared between dimeric partners</note>
    </ligand>
</feature>
<dbReference type="InterPro" id="IPR029068">
    <property type="entry name" value="Glyas_Bleomycin-R_OHBP_Dase"/>
</dbReference>
<feature type="domain" description="Phosphofructokinase" evidence="16">
    <location>
        <begin position="200"/>
        <end position="506"/>
    </location>
</feature>
<comment type="cofactor">
    <cofactor evidence="1 14">
        <name>Mg(2+)</name>
        <dbReference type="ChEBI" id="CHEBI:18420"/>
    </cofactor>
</comment>
<keyword evidence="12 14" id="KW-0324">Glycolysis</keyword>
<feature type="binding site" evidence="14">
    <location>
        <begin position="301"/>
        <end position="304"/>
    </location>
    <ligand>
        <name>ATP</name>
        <dbReference type="ChEBI" id="CHEBI:30616"/>
    </ligand>
</feature>
<comment type="activity regulation">
    <text evidence="14">Allosterically activated by ADP, AMP, or fructose 2,6-bisphosphate, and allosterically inhibited by ATP or citrate.</text>
</comment>
<feature type="binding site" description="in other chain" evidence="14">
    <location>
        <begin position="716"/>
        <end position="720"/>
    </location>
    <ligand>
        <name>beta-D-fructose 2,6-bisphosphate</name>
        <dbReference type="ChEBI" id="CHEBI:58579"/>
        <note>allosteric activator; ligand shared between dimeric partners</note>
    </ligand>
</feature>
<feature type="binding site" description="in other chain" evidence="14">
    <location>
        <position position="926"/>
    </location>
    <ligand>
        <name>beta-D-fructose 2,6-bisphosphate</name>
        <dbReference type="ChEBI" id="CHEBI:58579"/>
        <note>allosteric activator; ligand shared between dimeric partners</note>
    </ligand>
</feature>
<feature type="binding site" evidence="14">
    <location>
        <position position="302"/>
    </location>
    <ligand>
        <name>Mg(2+)</name>
        <dbReference type="ChEBI" id="CHEBI:18420"/>
        <note>catalytic</note>
    </ligand>
</feature>
<sequence>MLATGPSAISLVTADELLYDEAIEFYQQLGFIINAEWNTQEVQLSLSAHANGSLRETTLVLFGVGQNNDASIRLRYASTGVPGDVSRKQVKHMRSARDTMDWRAVESCQIIVVDEIDVELFKDMLTQRIPPTEDCKEMYVVDPLGNLVAFTVQKMISNTRKGASGATTPGYLTTVPSREDLREYARASTGGSEAQGPRKRIGVLTSGGDAPGMNAAVRSVVRSGINQNCDVYAINEGYSGLIKGGDMIHKMSWDDVRGYLSIGGTLIGTARCMEFRERAGRLQACYNMIERGIDALIVIGGDGSLTGADTFRDEWPGLIKELLDTKRIDEKQYKAHQHLNISGMVGSIDNDMAMTDHTIGAYSSLSRICTNISWVSATAESHSRAFVVEVMGRHCGWLALMASIACRADYVFLPEMPPTANEWVGKMQSVIERHRKGGRRSTLVVVAEGAIDSELNRISPEMVKDALVEIGLDTRVTTLGHVQRGGSPVAFDRLLATLQGAEAVRCVLESTPETPSEIIGIRLNKIIRVPLQESVAATKRVAEAISKKDFQLARSLRDSDFNEVLENYLSISSADITNKDHLKAAKPMRIGIIAVGAPAGGMNAAISTAACYCLVRGHTPLAILNSWSGLARHESIKELDWMSADRMATLGGCEIGCNRSLPDVDFGMIAYHLSKHDIDGLMIIGGFEAYKSLQMLENARNIFPAFRIPMVCLPATISNNVPGTDLSLGCDTCLNSLTTYCDIVKQSASSTRRRAFVVEVQGGNSGFIAANTALITGAHACYVPEKGIQLEQLTMDIRHLRECFRADQGRQRAGRLIILNEKASRGFTTQNIVSIYSNESEGAFDVREAVPGHIQQGGLPSPLDQIRGSRLAVRCIKFLEEMPCQWSRETRSDKSTSACVIGVVEAKVKLTPIKYLWEYETDETLRRSNRMSWYPVLLMANVMTGRPVIDEADQFPLDQIEQACVT</sequence>
<dbReference type="STRING" id="45607.A0A2T0FGN6"/>
<comment type="caution">
    <text evidence="14">Lacks conserved residue(s) required for the propagation of feature annotation.</text>
</comment>
<dbReference type="NCBIfam" id="TIGR02478">
    <property type="entry name" value="6PF1K_euk"/>
    <property type="match status" value="1"/>
</dbReference>
<name>A0A2T0FGN6_9ASCO</name>
<dbReference type="GO" id="GO:0016208">
    <property type="term" value="F:AMP binding"/>
    <property type="evidence" value="ECO:0007669"/>
    <property type="project" value="TreeGrafter"/>
</dbReference>
<dbReference type="GO" id="GO:0006002">
    <property type="term" value="P:fructose 6-phosphate metabolic process"/>
    <property type="evidence" value="ECO:0007669"/>
    <property type="project" value="InterPro"/>
</dbReference>
<feature type="binding site" description="in other chain" evidence="14">
    <location>
        <begin position="853"/>
        <end position="856"/>
    </location>
    <ligand>
        <name>beta-D-fructose 2,6-bisphosphate</name>
        <dbReference type="ChEBI" id="CHEBI:58579"/>
        <note>allosteric activator; ligand shared between dimeric partners</note>
    </ligand>
</feature>
<proteinExistence type="inferred from homology"/>
<evidence type="ECO:0000256" key="3">
    <source>
        <dbReference type="ARBA" id="ARBA00004679"/>
    </source>
</evidence>
<evidence type="ECO:0000256" key="11">
    <source>
        <dbReference type="ARBA" id="ARBA00022842"/>
    </source>
</evidence>
<dbReference type="GO" id="GO:0030388">
    <property type="term" value="P:fructose 1,6-bisphosphate metabolic process"/>
    <property type="evidence" value="ECO:0007669"/>
    <property type="project" value="TreeGrafter"/>
</dbReference>
<dbReference type="SUPFAM" id="SSF53784">
    <property type="entry name" value="Phosphofructokinase"/>
    <property type="match status" value="2"/>
</dbReference>
<evidence type="ECO:0000256" key="12">
    <source>
        <dbReference type="ARBA" id="ARBA00023152"/>
    </source>
</evidence>
<evidence type="ECO:0000259" key="16">
    <source>
        <dbReference type="Pfam" id="PF00365"/>
    </source>
</evidence>
<comment type="similarity">
    <text evidence="14">Belongs to the phosphofructokinase type A (PFKA) family. ATP-dependent PFK group I subfamily. Eukaryotic two domain clade 'E' sub-subfamily.</text>
</comment>
<comment type="catalytic activity">
    <reaction evidence="13 14 15">
        <text>beta-D-fructose 6-phosphate + ATP = beta-D-fructose 1,6-bisphosphate + ADP + H(+)</text>
        <dbReference type="Rhea" id="RHEA:16109"/>
        <dbReference type="ChEBI" id="CHEBI:15378"/>
        <dbReference type="ChEBI" id="CHEBI:30616"/>
        <dbReference type="ChEBI" id="CHEBI:32966"/>
        <dbReference type="ChEBI" id="CHEBI:57634"/>
        <dbReference type="ChEBI" id="CHEBI:456216"/>
        <dbReference type="EC" id="2.7.1.11"/>
    </reaction>
</comment>
<keyword evidence="18" id="KW-1185">Reference proteome</keyword>
<feature type="region of interest" description="N-terminal catalytic PFK domain 1" evidence="14">
    <location>
        <begin position="1"/>
        <end position="573"/>
    </location>
</feature>
<comment type="subcellular location">
    <subcellularLocation>
        <location evidence="2 14">Cytoplasm</location>
    </subcellularLocation>
</comment>
<dbReference type="InterPro" id="IPR015912">
    <property type="entry name" value="Phosphofructokinase_CS"/>
</dbReference>
<keyword evidence="6 14" id="KW-0808">Transferase</keyword>
<evidence type="ECO:0000256" key="7">
    <source>
        <dbReference type="ARBA" id="ARBA00022723"/>
    </source>
</evidence>
<feature type="binding site" description="in other chain" evidence="14">
    <location>
        <position position="448"/>
    </location>
    <ligand>
        <name>substrate</name>
        <note>ligand shared between dimeric partners</note>
    </ligand>
</feature>
<evidence type="ECO:0000256" key="13">
    <source>
        <dbReference type="ARBA" id="ARBA00048070"/>
    </source>
</evidence>
<dbReference type="InterPro" id="IPR035966">
    <property type="entry name" value="PKF_sf"/>
</dbReference>
<dbReference type="InterPro" id="IPR009161">
    <property type="entry name" value="6-Pfructokinase_euk"/>
</dbReference>
<evidence type="ECO:0000256" key="15">
    <source>
        <dbReference type="PIRNR" id="PIRNR000533"/>
    </source>
</evidence>
<dbReference type="GeneID" id="36515532"/>
<organism evidence="17 18">
    <name type="scientific">Wickerhamiella sorbophila</name>
    <dbReference type="NCBI Taxonomy" id="45607"/>
    <lineage>
        <taxon>Eukaryota</taxon>
        <taxon>Fungi</taxon>
        <taxon>Dikarya</taxon>
        <taxon>Ascomycota</taxon>
        <taxon>Saccharomycotina</taxon>
        <taxon>Dipodascomycetes</taxon>
        <taxon>Dipodascales</taxon>
        <taxon>Trichomonascaceae</taxon>
        <taxon>Wickerhamiella</taxon>
    </lineage>
</organism>
<keyword evidence="11 14" id="KW-0460">Magnesium</keyword>
<dbReference type="PROSITE" id="PS00433">
    <property type="entry name" value="PHOSPHOFRUCTOKINASE"/>
    <property type="match status" value="1"/>
</dbReference>
<comment type="function">
    <text evidence="14">Catalyzes the phosphorylation of D-fructose 6-phosphate to fructose 1,6-bisphosphate by ATP, the first committing step of glycolysis.</text>
</comment>
<keyword evidence="8 14" id="KW-0547">Nucleotide-binding</keyword>
<evidence type="ECO:0000256" key="1">
    <source>
        <dbReference type="ARBA" id="ARBA00001946"/>
    </source>
</evidence>
<dbReference type="RefSeq" id="XP_024664109.1">
    <property type="nucleotide sequence ID" value="XM_024808341.1"/>
</dbReference>
<evidence type="ECO:0000256" key="9">
    <source>
        <dbReference type="ARBA" id="ARBA00022777"/>
    </source>
</evidence>
<feature type="domain" description="Phosphofructokinase" evidence="16">
    <location>
        <begin position="589"/>
        <end position="879"/>
    </location>
</feature>
<dbReference type="GO" id="GO:0005945">
    <property type="term" value="C:6-phosphofructokinase complex"/>
    <property type="evidence" value="ECO:0007669"/>
    <property type="project" value="TreeGrafter"/>
</dbReference>
<keyword evidence="4 14" id="KW-0963">Cytoplasm</keyword>
<dbReference type="GO" id="GO:0003872">
    <property type="term" value="F:6-phosphofructokinase activity"/>
    <property type="evidence" value="ECO:0007669"/>
    <property type="project" value="UniProtKB-UniRule"/>
</dbReference>
<dbReference type="Gene3D" id="3.40.50.460">
    <property type="entry name" value="Phosphofructokinase domain"/>
    <property type="match status" value="2"/>
</dbReference>
<dbReference type="InterPro" id="IPR022953">
    <property type="entry name" value="ATP_PFK"/>
</dbReference>
<gene>
    <name evidence="17" type="ORF">B9G98_01783</name>
</gene>
<feature type="binding site" evidence="14">
    <location>
        <position position="847"/>
    </location>
    <ligand>
        <name>beta-D-fructose 2,6-bisphosphate</name>
        <dbReference type="ChEBI" id="CHEBI:58579"/>
        <note>allosteric activator; ligand shared between dimeric partners</note>
    </ligand>
</feature>
<keyword evidence="10 14" id="KW-0067">ATP-binding</keyword>
<dbReference type="GO" id="GO:0005739">
    <property type="term" value="C:mitochondrion"/>
    <property type="evidence" value="ECO:0007669"/>
    <property type="project" value="TreeGrafter"/>
</dbReference>
<feature type="binding site" description="in other chain" evidence="14">
    <location>
        <begin position="391"/>
        <end position="393"/>
    </location>
    <ligand>
        <name>substrate</name>
        <note>ligand shared between dimeric partners</note>
    </ligand>
</feature>
<feature type="binding site" description="in other chain" evidence="14">
    <location>
        <begin position="481"/>
        <end position="484"/>
    </location>
    <ligand>
        <name>substrate</name>
        <note>ligand shared between dimeric partners</note>
    </ligand>
</feature>
<dbReference type="GO" id="GO:0042802">
    <property type="term" value="F:identical protein binding"/>
    <property type="evidence" value="ECO:0007669"/>
    <property type="project" value="TreeGrafter"/>
</dbReference>
<dbReference type="OrthoDB" id="537915at2759"/>